<keyword evidence="2" id="KW-1185">Reference proteome</keyword>
<evidence type="ECO:0000313" key="2">
    <source>
        <dbReference type="Proteomes" id="UP000759537"/>
    </source>
</evidence>
<gene>
    <name evidence="1" type="ORF">DFH94DRAFT_127819</name>
</gene>
<dbReference type="AlphaFoldDB" id="A0A9P5K0X6"/>
<evidence type="ECO:0000313" key="1">
    <source>
        <dbReference type="EMBL" id="KAF8474394.1"/>
    </source>
</evidence>
<proteinExistence type="predicted"/>
<accession>A0A9P5K0X6</accession>
<dbReference type="EMBL" id="WHVB01000017">
    <property type="protein sequence ID" value="KAF8474394.1"/>
    <property type="molecule type" value="Genomic_DNA"/>
</dbReference>
<reference evidence="1" key="2">
    <citation type="journal article" date="2020" name="Nat. Commun.">
        <title>Large-scale genome sequencing of mycorrhizal fungi provides insights into the early evolution of symbiotic traits.</title>
        <authorList>
            <person name="Miyauchi S."/>
            <person name="Kiss E."/>
            <person name="Kuo A."/>
            <person name="Drula E."/>
            <person name="Kohler A."/>
            <person name="Sanchez-Garcia M."/>
            <person name="Morin E."/>
            <person name="Andreopoulos B."/>
            <person name="Barry K.W."/>
            <person name="Bonito G."/>
            <person name="Buee M."/>
            <person name="Carver A."/>
            <person name="Chen C."/>
            <person name="Cichocki N."/>
            <person name="Clum A."/>
            <person name="Culley D."/>
            <person name="Crous P.W."/>
            <person name="Fauchery L."/>
            <person name="Girlanda M."/>
            <person name="Hayes R.D."/>
            <person name="Keri Z."/>
            <person name="LaButti K."/>
            <person name="Lipzen A."/>
            <person name="Lombard V."/>
            <person name="Magnuson J."/>
            <person name="Maillard F."/>
            <person name="Murat C."/>
            <person name="Nolan M."/>
            <person name="Ohm R.A."/>
            <person name="Pangilinan J."/>
            <person name="Pereira M.F."/>
            <person name="Perotto S."/>
            <person name="Peter M."/>
            <person name="Pfister S."/>
            <person name="Riley R."/>
            <person name="Sitrit Y."/>
            <person name="Stielow J.B."/>
            <person name="Szollosi G."/>
            <person name="Zifcakova L."/>
            <person name="Stursova M."/>
            <person name="Spatafora J.W."/>
            <person name="Tedersoo L."/>
            <person name="Vaario L.M."/>
            <person name="Yamada A."/>
            <person name="Yan M."/>
            <person name="Wang P."/>
            <person name="Xu J."/>
            <person name="Bruns T."/>
            <person name="Baldrian P."/>
            <person name="Vilgalys R."/>
            <person name="Dunand C."/>
            <person name="Henrissat B."/>
            <person name="Grigoriev I.V."/>
            <person name="Hibbett D."/>
            <person name="Nagy L.G."/>
            <person name="Martin F.M."/>
        </authorList>
    </citation>
    <scope>NUCLEOTIDE SEQUENCE</scope>
    <source>
        <strain evidence="1">Prilba</strain>
    </source>
</reference>
<dbReference type="OrthoDB" id="3222822at2759"/>
<organism evidence="1 2">
    <name type="scientific">Russula ochroleuca</name>
    <dbReference type="NCBI Taxonomy" id="152965"/>
    <lineage>
        <taxon>Eukaryota</taxon>
        <taxon>Fungi</taxon>
        <taxon>Dikarya</taxon>
        <taxon>Basidiomycota</taxon>
        <taxon>Agaricomycotina</taxon>
        <taxon>Agaricomycetes</taxon>
        <taxon>Russulales</taxon>
        <taxon>Russulaceae</taxon>
        <taxon>Russula</taxon>
    </lineage>
</organism>
<reference evidence="1" key="1">
    <citation type="submission" date="2019-10" db="EMBL/GenBank/DDBJ databases">
        <authorList>
            <consortium name="DOE Joint Genome Institute"/>
            <person name="Kuo A."/>
            <person name="Miyauchi S."/>
            <person name="Kiss E."/>
            <person name="Drula E."/>
            <person name="Kohler A."/>
            <person name="Sanchez-Garcia M."/>
            <person name="Andreopoulos B."/>
            <person name="Barry K.W."/>
            <person name="Bonito G."/>
            <person name="Buee M."/>
            <person name="Carver A."/>
            <person name="Chen C."/>
            <person name="Cichocki N."/>
            <person name="Clum A."/>
            <person name="Culley D."/>
            <person name="Crous P.W."/>
            <person name="Fauchery L."/>
            <person name="Girlanda M."/>
            <person name="Hayes R."/>
            <person name="Keri Z."/>
            <person name="LaButti K."/>
            <person name="Lipzen A."/>
            <person name="Lombard V."/>
            <person name="Magnuson J."/>
            <person name="Maillard F."/>
            <person name="Morin E."/>
            <person name="Murat C."/>
            <person name="Nolan M."/>
            <person name="Ohm R."/>
            <person name="Pangilinan J."/>
            <person name="Pereira M."/>
            <person name="Perotto S."/>
            <person name="Peter M."/>
            <person name="Riley R."/>
            <person name="Sitrit Y."/>
            <person name="Stielow B."/>
            <person name="Szollosi G."/>
            <person name="Zifcakova L."/>
            <person name="Stursova M."/>
            <person name="Spatafora J.W."/>
            <person name="Tedersoo L."/>
            <person name="Vaario L.-M."/>
            <person name="Yamada A."/>
            <person name="Yan M."/>
            <person name="Wang P."/>
            <person name="Xu J."/>
            <person name="Bruns T."/>
            <person name="Baldrian P."/>
            <person name="Vilgalys R."/>
            <person name="Henrissat B."/>
            <person name="Grigoriev I.V."/>
            <person name="Hibbett D."/>
            <person name="Nagy L.G."/>
            <person name="Martin F.M."/>
        </authorList>
    </citation>
    <scope>NUCLEOTIDE SEQUENCE</scope>
    <source>
        <strain evidence="1">Prilba</strain>
    </source>
</reference>
<name>A0A9P5K0X6_9AGAM</name>
<protein>
    <submittedName>
        <fullName evidence="1">Uncharacterized protein</fullName>
    </submittedName>
</protein>
<comment type="caution">
    <text evidence="1">The sequence shown here is derived from an EMBL/GenBank/DDBJ whole genome shotgun (WGS) entry which is preliminary data.</text>
</comment>
<dbReference type="Proteomes" id="UP000759537">
    <property type="component" value="Unassembled WGS sequence"/>
</dbReference>
<sequence length="234" mass="26409">MSGPVESGRIIFRDHLLTLLRSCTPGTVGLDEDMRRHRLLICLNAIQHVAKASTTLYPPSESVLRDLRTNFANIRLMRPLWADTDPSIRIVSRSICALLARHLLRKYPHEESELAWLQNVIGRSTHTIFNSLANLTAVDYMNLDAYVYGVLSRQTDDLSTKQATSFMATLTILTNTGSERVFRRSVAEGEITAFVRRADEQDNRLREVIEPLRRIFEGAFTGPPADPRISTISS</sequence>